<comment type="cofactor">
    <cofactor evidence="1">
        <name>FAD</name>
        <dbReference type="ChEBI" id="CHEBI:57692"/>
    </cofactor>
</comment>
<dbReference type="Gene3D" id="3.50.50.60">
    <property type="entry name" value="FAD/NAD(P)-binding domain"/>
    <property type="match status" value="1"/>
</dbReference>
<dbReference type="Pfam" id="PF21274">
    <property type="entry name" value="Rng_hyd_C"/>
    <property type="match status" value="1"/>
</dbReference>
<proteinExistence type="predicted"/>
<keyword evidence="2" id="KW-0285">Flavoprotein</keyword>
<dbReference type="PANTHER" id="PTHR43004">
    <property type="entry name" value="TRK SYSTEM POTASSIUM UPTAKE PROTEIN"/>
    <property type="match status" value="1"/>
</dbReference>
<feature type="domain" description="FAD-binding" evidence="4">
    <location>
        <begin position="8"/>
        <end position="361"/>
    </location>
</feature>
<dbReference type="PANTHER" id="PTHR43004:SF19">
    <property type="entry name" value="BINDING MONOOXYGENASE, PUTATIVE (JCVI)-RELATED"/>
    <property type="match status" value="1"/>
</dbReference>
<dbReference type="SUPFAM" id="SSF51905">
    <property type="entry name" value="FAD/NAD(P)-binding domain"/>
    <property type="match status" value="1"/>
</dbReference>
<dbReference type="GO" id="GO:0016709">
    <property type="term" value="F:oxidoreductase activity, acting on paired donors, with incorporation or reduction of molecular oxygen, NAD(P)H as one donor, and incorporation of one atom of oxygen"/>
    <property type="evidence" value="ECO:0007669"/>
    <property type="project" value="UniProtKB-ARBA"/>
</dbReference>
<sequence length="559" mass="60450">MLGEGELRTPVLIVGAGPVGLSLATDLGWRGVPNILIDQGSPGDRLTHPRMDNVGIRTMEFARRWGIVGKIENAGFPRDLPLSIVYATGVLGHELARDTAPDKNSAVPPLFSPQKHELCPQNFFDPVLQAAAGSFAGNTLLYGHRLVGLAQDDDGVRATVEISGEAAPVEIRADYLAACDGAGSVSAEMLGLAPSQSRVLACSTNIFLRCPELAARTAGRRAYRYILIGPDGTWGSMVNIDGRDVWRLQLLGSDEWPQWTDAEIHGFIRRGIGCDLPYDILSWVPWSRREMVVDRYRAGRCFLVGDSAHQLSPTGGYGMNTGIAEAVDLSWKLAAAIEGWGGDALLDSYDAERRPVAIRNVLQGSANLAAMRSAPASPLILSAGPEAEAARAEIGRTIQKAMHREWRSFGIHLGAIYADSPIIPVEDRDAPEQDVAQFVQSAVPGARAPHIWLSEDRSTLDLFGDGFVLLDFGSGPDGGIDGLMNAAADRHVPLRCEGIRHAEAARLYQRRFVLVRPDGHIGWRGDRMPDDPHALIDLLRGAAPIDLSSSQTNHRENVS</sequence>
<dbReference type="Gene3D" id="3.40.30.120">
    <property type="match status" value="1"/>
</dbReference>
<evidence type="ECO:0000313" key="6">
    <source>
        <dbReference type="Proteomes" id="UP000248597"/>
    </source>
</evidence>
<reference evidence="5 6" key="1">
    <citation type="submission" date="2017-08" db="EMBL/GenBank/DDBJ databases">
        <title>Infants hospitalized years apart are colonized by the same room-sourced microbial strains.</title>
        <authorList>
            <person name="Brooks B."/>
            <person name="Olm M.R."/>
            <person name="Firek B.A."/>
            <person name="Baker R."/>
            <person name="Thomas B.C."/>
            <person name="Morowitz M.J."/>
            <person name="Banfield J.F."/>
        </authorList>
    </citation>
    <scope>NUCLEOTIDE SEQUENCE [LARGE SCALE GENOMIC DNA]</scope>
    <source>
        <strain evidence="5">S2_005_003_R2_47</strain>
    </source>
</reference>
<dbReference type="EMBL" id="QFPJ01000001">
    <property type="protein sequence ID" value="PZQ24634.1"/>
    <property type="molecule type" value="Genomic_DNA"/>
</dbReference>
<evidence type="ECO:0000256" key="3">
    <source>
        <dbReference type="ARBA" id="ARBA00022827"/>
    </source>
</evidence>
<evidence type="ECO:0000259" key="4">
    <source>
        <dbReference type="Pfam" id="PF01494"/>
    </source>
</evidence>
<dbReference type="Pfam" id="PF01494">
    <property type="entry name" value="FAD_binding_3"/>
    <property type="match status" value="1"/>
</dbReference>
<comment type="caution">
    <text evidence="5">The sequence shown here is derived from an EMBL/GenBank/DDBJ whole genome shotgun (WGS) entry which is preliminary data.</text>
</comment>
<evidence type="ECO:0000256" key="1">
    <source>
        <dbReference type="ARBA" id="ARBA00001974"/>
    </source>
</evidence>
<name>A0A2W5L8H1_SPHMC</name>
<dbReference type="InterPro" id="IPR050641">
    <property type="entry name" value="RIFMO-like"/>
</dbReference>
<dbReference type="AlphaFoldDB" id="A0A2W5L8H1"/>
<keyword evidence="3" id="KW-0274">FAD</keyword>
<evidence type="ECO:0000256" key="2">
    <source>
        <dbReference type="ARBA" id="ARBA00022630"/>
    </source>
</evidence>
<protein>
    <submittedName>
        <fullName evidence="5">2-polyprenyl-6-methoxyphenol hydroxylase</fullName>
    </submittedName>
</protein>
<organism evidence="5 6">
    <name type="scientific">Sphingopyxis macrogoltabida</name>
    <name type="common">Sphingomonas macrogoltabidus</name>
    <dbReference type="NCBI Taxonomy" id="33050"/>
    <lineage>
        <taxon>Bacteria</taxon>
        <taxon>Pseudomonadati</taxon>
        <taxon>Pseudomonadota</taxon>
        <taxon>Alphaproteobacteria</taxon>
        <taxon>Sphingomonadales</taxon>
        <taxon>Sphingomonadaceae</taxon>
        <taxon>Sphingopyxis</taxon>
    </lineage>
</organism>
<dbReference type="Proteomes" id="UP000248597">
    <property type="component" value="Unassembled WGS sequence"/>
</dbReference>
<dbReference type="NCBIfam" id="NF004780">
    <property type="entry name" value="PRK06126.1"/>
    <property type="match status" value="1"/>
</dbReference>
<dbReference type="InterPro" id="IPR036188">
    <property type="entry name" value="FAD/NAD-bd_sf"/>
</dbReference>
<dbReference type="Gene3D" id="3.30.9.10">
    <property type="entry name" value="D-Amino Acid Oxidase, subunit A, domain 2"/>
    <property type="match status" value="1"/>
</dbReference>
<dbReference type="GO" id="GO:0071949">
    <property type="term" value="F:FAD binding"/>
    <property type="evidence" value="ECO:0007669"/>
    <property type="project" value="InterPro"/>
</dbReference>
<dbReference type="InterPro" id="IPR002938">
    <property type="entry name" value="FAD-bd"/>
</dbReference>
<dbReference type="PRINTS" id="PR00420">
    <property type="entry name" value="RNGMNOXGNASE"/>
</dbReference>
<gene>
    <name evidence="5" type="ORF">DI569_00175</name>
</gene>
<evidence type="ECO:0000313" key="5">
    <source>
        <dbReference type="EMBL" id="PZQ24634.1"/>
    </source>
</evidence>
<accession>A0A2W5L8H1</accession>